<proteinExistence type="predicted"/>
<reference evidence="2 3" key="1">
    <citation type="journal article" date="2010" name="Proc. Natl. Acad. Sci. U.S.A.">
        <title>Enigmatic, ultrasmall, uncultivated Archaea.</title>
        <authorList>
            <person name="Baker B.J."/>
            <person name="Comolli L.R."/>
            <person name="Dick G.J."/>
            <person name="Hauser L.J."/>
            <person name="Hyatt D."/>
            <person name="Dill B.D."/>
            <person name="Land M.L."/>
            <person name="Verberkmoes N.C."/>
            <person name="Hettich R.L."/>
            <person name="Banfield J.F."/>
        </authorList>
    </citation>
    <scope>NUCLEOTIDE SEQUENCE [LARGE SCALE GENOMIC DNA]</scope>
</reference>
<dbReference type="EMBL" id="GG730044">
    <property type="protein sequence ID" value="EEZ93010.1"/>
    <property type="molecule type" value="Genomic_DNA"/>
</dbReference>
<dbReference type="Proteomes" id="UP000009375">
    <property type="component" value="Unassembled WGS sequence"/>
</dbReference>
<organism evidence="2 3">
    <name type="scientific">Candidatus Parvarchaeum acidiphilum ARMAN-4</name>
    <dbReference type="NCBI Taxonomy" id="662760"/>
    <lineage>
        <taxon>Archaea</taxon>
        <taxon>Candidatus Parvarchaeota</taxon>
        <taxon>Candidatus Parvarchaeum</taxon>
    </lineage>
</organism>
<feature type="compositionally biased region" description="Polar residues" evidence="1">
    <location>
        <begin position="11"/>
        <end position="34"/>
    </location>
</feature>
<evidence type="ECO:0000313" key="3">
    <source>
        <dbReference type="Proteomes" id="UP000009375"/>
    </source>
</evidence>
<dbReference type="AlphaFoldDB" id="D2EF84"/>
<sequence length="337" mass="37970">MKVAKDKDKNINTGKNSKTSNKAEGQPSQNNTSKQTLDDLIKENGDYYNALNSFVKTIKQFETNQYNNFSDFGRNFLASFNAYLNNSAIKDDEKRMNDWYIAALEAGLNNASVETSKKKEYIQSTINQFTPALSAEYNKIKSTLTPEHYHNMAQRSLNDPMIMLNPFTNNLKQELSKNNAYGNSINSNELLKDMENDLKNNEFSKLADYFQRIPYNRDAYKKLDLNDQQIDTLISSMDKTFRDISEDLKQDDKKRLMGTMASIISNENNTQFSDSDKKHAANSFSNANPDPMTGLYLALNSSRGAINPGSNGMNAENIAKMLGVNPYSAGPDMGLGY</sequence>
<evidence type="ECO:0000256" key="1">
    <source>
        <dbReference type="SAM" id="MobiDB-lite"/>
    </source>
</evidence>
<feature type="compositionally biased region" description="Basic and acidic residues" evidence="1">
    <location>
        <begin position="1"/>
        <end position="10"/>
    </location>
</feature>
<evidence type="ECO:0000313" key="2">
    <source>
        <dbReference type="EMBL" id="EEZ93010.1"/>
    </source>
</evidence>
<feature type="region of interest" description="Disordered" evidence="1">
    <location>
        <begin position="1"/>
        <end position="34"/>
    </location>
</feature>
<name>D2EF84_PARA4</name>
<gene>
    <name evidence="2" type="ORF">BJBARM4_0399</name>
</gene>
<accession>D2EF84</accession>
<protein>
    <submittedName>
        <fullName evidence="2">Uncharacterized protein</fullName>
    </submittedName>
</protein>